<evidence type="ECO:0000256" key="8">
    <source>
        <dbReference type="ARBA" id="ARBA00022679"/>
    </source>
</evidence>
<comment type="cofactor">
    <cofactor evidence="1">
        <name>Mg(2+)</name>
        <dbReference type="ChEBI" id="CHEBI:18420"/>
    </cofactor>
</comment>
<keyword evidence="9" id="KW-0479">Metal-binding</keyword>
<dbReference type="InterPro" id="IPR006218">
    <property type="entry name" value="DAHP1/KDSA"/>
</dbReference>
<comment type="subunit">
    <text evidence="5">Homotetramer.</text>
</comment>
<dbReference type="Gene3D" id="3.40.50.1000">
    <property type="entry name" value="HAD superfamily/HAD-like"/>
    <property type="match status" value="1"/>
</dbReference>
<dbReference type="InterPro" id="IPR010023">
    <property type="entry name" value="KdsC_fam"/>
</dbReference>
<dbReference type="InterPro" id="IPR013785">
    <property type="entry name" value="Aldolase_TIM"/>
</dbReference>
<comment type="similarity">
    <text evidence="4">Belongs to the KdsA family.</text>
</comment>
<dbReference type="AlphaFoldDB" id="A0A645AJV4"/>
<proteinExistence type="inferred from homology"/>
<evidence type="ECO:0000256" key="11">
    <source>
        <dbReference type="ARBA" id="ARBA00022842"/>
    </source>
</evidence>
<dbReference type="GO" id="GO:0005737">
    <property type="term" value="C:cytoplasm"/>
    <property type="evidence" value="ECO:0007669"/>
    <property type="project" value="UniProtKB-SubCell"/>
</dbReference>
<dbReference type="InterPro" id="IPR036412">
    <property type="entry name" value="HAD-like_sf"/>
</dbReference>
<keyword evidence="11" id="KW-0460">Magnesium</keyword>
<dbReference type="PANTHER" id="PTHR21057">
    <property type="entry name" value="PHOSPHO-2-DEHYDRO-3-DEOXYHEPTONATE ALDOLASE"/>
    <property type="match status" value="1"/>
</dbReference>
<dbReference type="HAMAP" id="MF_00056">
    <property type="entry name" value="KDO8P_synth"/>
    <property type="match status" value="1"/>
</dbReference>
<protein>
    <recommendedName>
        <fullName evidence="6">3-deoxy-8-phosphooctulonate synthase</fullName>
        <ecNumber evidence="6">2.5.1.55</ecNumber>
    </recommendedName>
</protein>
<evidence type="ECO:0000256" key="9">
    <source>
        <dbReference type="ARBA" id="ARBA00022723"/>
    </source>
</evidence>
<dbReference type="InterPro" id="IPR006269">
    <property type="entry name" value="KDO8P_synthase"/>
</dbReference>
<evidence type="ECO:0000256" key="5">
    <source>
        <dbReference type="ARBA" id="ARBA00011881"/>
    </source>
</evidence>
<dbReference type="CDD" id="cd01630">
    <property type="entry name" value="HAD_KDO-like"/>
    <property type="match status" value="1"/>
</dbReference>
<dbReference type="NCBIfam" id="NF003543">
    <property type="entry name" value="PRK05198.1"/>
    <property type="match status" value="1"/>
</dbReference>
<dbReference type="EMBL" id="VSSQ01012739">
    <property type="protein sequence ID" value="MPM49944.1"/>
    <property type="molecule type" value="Genomic_DNA"/>
</dbReference>
<comment type="caution">
    <text evidence="14">The sequence shown here is derived from an EMBL/GenBank/DDBJ whole genome shotgun (WGS) entry which is preliminary data.</text>
</comment>
<dbReference type="InterPro" id="IPR023214">
    <property type="entry name" value="HAD_sf"/>
</dbReference>
<evidence type="ECO:0000256" key="2">
    <source>
        <dbReference type="ARBA" id="ARBA00004496"/>
    </source>
</evidence>
<dbReference type="Gene3D" id="3.20.20.70">
    <property type="entry name" value="Aldolase class I"/>
    <property type="match status" value="1"/>
</dbReference>
<dbReference type="SUPFAM" id="SSF51569">
    <property type="entry name" value="Aldolase"/>
    <property type="match status" value="1"/>
</dbReference>
<dbReference type="GO" id="GO:0008676">
    <property type="term" value="F:3-deoxy-8-phosphooctulonate synthase activity"/>
    <property type="evidence" value="ECO:0007669"/>
    <property type="project" value="UniProtKB-EC"/>
</dbReference>
<dbReference type="EC" id="2.5.1.55" evidence="6"/>
<evidence type="ECO:0000256" key="12">
    <source>
        <dbReference type="ARBA" id="ARBA00049112"/>
    </source>
</evidence>
<keyword evidence="8 14" id="KW-0808">Transferase</keyword>
<evidence type="ECO:0000313" key="14">
    <source>
        <dbReference type="EMBL" id="MPM49944.1"/>
    </source>
</evidence>
<evidence type="ECO:0000256" key="7">
    <source>
        <dbReference type="ARBA" id="ARBA00022490"/>
    </source>
</evidence>
<comment type="similarity">
    <text evidence="3">Belongs to the KdsC family.</text>
</comment>
<evidence type="ECO:0000256" key="4">
    <source>
        <dbReference type="ARBA" id="ARBA00010499"/>
    </source>
</evidence>
<dbReference type="FunFam" id="3.40.50.1000:FF:000029">
    <property type="entry name" value="3-deoxy-D-manno-octulosonate 8-phosphate phosphatase KdsC"/>
    <property type="match status" value="1"/>
</dbReference>
<dbReference type="SUPFAM" id="SSF56784">
    <property type="entry name" value="HAD-like"/>
    <property type="match status" value="1"/>
</dbReference>
<gene>
    <name evidence="14" type="primary">kdsA_19</name>
    <name evidence="14" type="ORF">SDC9_96678</name>
</gene>
<evidence type="ECO:0000256" key="1">
    <source>
        <dbReference type="ARBA" id="ARBA00001946"/>
    </source>
</evidence>
<name>A0A645AJV4_9ZZZZ</name>
<dbReference type="Pfam" id="PF00793">
    <property type="entry name" value="DAHP_synth_1"/>
    <property type="match status" value="1"/>
</dbReference>
<dbReference type="GO" id="GO:0016788">
    <property type="term" value="F:hydrolase activity, acting on ester bonds"/>
    <property type="evidence" value="ECO:0007669"/>
    <property type="project" value="InterPro"/>
</dbReference>
<comment type="catalytic activity">
    <reaction evidence="12">
        <text>D-arabinose 5-phosphate + phosphoenolpyruvate + H2O = 3-deoxy-alpha-D-manno-2-octulosonate-8-phosphate + phosphate</text>
        <dbReference type="Rhea" id="RHEA:14053"/>
        <dbReference type="ChEBI" id="CHEBI:15377"/>
        <dbReference type="ChEBI" id="CHEBI:43474"/>
        <dbReference type="ChEBI" id="CHEBI:57693"/>
        <dbReference type="ChEBI" id="CHEBI:58702"/>
        <dbReference type="ChEBI" id="CHEBI:85985"/>
        <dbReference type="EC" id="2.5.1.55"/>
    </reaction>
</comment>
<feature type="domain" description="DAHP synthetase I/KDSA" evidence="13">
    <location>
        <begin position="18"/>
        <end position="277"/>
    </location>
</feature>
<dbReference type="GO" id="GO:0046872">
    <property type="term" value="F:metal ion binding"/>
    <property type="evidence" value="ECO:0007669"/>
    <property type="project" value="UniProtKB-KW"/>
</dbReference>
<keyword evidence="10" id="KW-0378">Hydrolase</keyword>
<dbReference type="NCBIfam" id="TIGR01670">
    <property type="entry name" value="KdsC-phosphatas"/>
    <property type="match status" value="1"/>
</dbReference>
<evidence type="ECO:0000256" key="6">
    <source>
        <dbReference type="ARBA" id="ARBA00012693"/>
    </source>
</evidence>
<evidence type="ECO:0000259" key="13">
    <source>
        <dbReference type="Pfam" id="PF00793"/>
    </source>
</evidence>
<dbReference type="NCBIfam" id="TIGR01362">
    <property type="entry name" value="KDO8P_synth"/>
    <property type="match status" value="1"/>
</dbReference>
<reference evidence="14" key="1">
    <citation type="submission" date="2019-08" db="EMBL/GenBank/DDBJ databases">
        <authorList>
            <person name="Kucharzyk K."/>
            <person name="Murdoch R.W."/>
            <person name="Higgins S."/>
            <person name="Loffler F."/>
        </authorList>
    </citation>
    <scope>NUCLEOTIDE SEQUENCE</scope>
</reference>
<keyword evidence="7" id="KW-0963">Cytoplasm</keyword>
<organism evidence="14">
    <name type="scientific">bioreactor metagenome</name>
    <dbReference type="NCBI Taxonomy" id="1076179"/>
    <lineage>
        <taxon>unclassified sequences</taxon>
        <taxon>metagenomes</taxon>
        <taxon>ecological metagenomes</taxon>
    </lineage>
</organism>
<evidence type="ECO:0000256" key="10">
    <source>
        <dbReference type="ARBA" id="ARBA00022801"/>
    </source>
</evidence>
<accession>A0A645AJV4</accession>
<sequence>MSLCFSKKEISMTTTRKVNVQNRFDIGGNNRFVLIAGPCAIESEEMTMQVAAELKQICLDLGIHLIFKSSFDKANRSSVKAPRGLGMERGLQILQRVKTELQLPIVTDVHESWQCAPVAEVADMLQIPAFLSRQTDLLIAAAKTGKIVNVKKGQFMAPWDMKNVIDKLRDSGNENILLCERGSCFGYNNLVVDMTGLVEMRSYGFPVVFDATHAVQKPGGQGTSTGGNREMVPYLMRAALAVGVDAIFAEVHPDPDHAFSDGPNQIYLSKIREILEEAIAIDDLIKGNKDARKPGNKEIQNSELRTQNSEPRIKLLLTDVDGVLTDAGMYYSENGDEIKKFNTHDGMGLQLIQQKGIKTGIITSEDTKMVERRFKKLKLDYLYQGKREGEKLASALEICKKEGITLANVAYVGDDVNCLELLSNVGLAACPANALEAIKQIPGIIQLNKKGGEGCVREFTEMILKQINGVSEQ</sequence>
<evidence type="ECO:0000256" key="3">
    <source>
        <dbReference type="ARBA" id="ARBA00005893"/>
    </source>
</evidence>
<comment type="subcellular location">
    <subcellularLocation>
        <location evidence="2">Cytoplasm</location>
    </subcellularLocation>
</comment>